<organism evidence="1 2">
    <name type="scientific">Stephania cephalantha</name>
    <dbReference type="NCBI Taxonomy" id="152367"/>
    <lineage>
        <taxon>Eukaryota</taxon>
        <taxon>Viridiplantae</taxon>
        <taxon>Streptophyta</taxon>
        <taxon>Embryophyta</taxon>
        <taxon>Tracheophyta</taxon>
        <taxon>Spermatophyta</taxon>
        <taxon>Magnoliopsida</taxon>
        <taxon>Ranunculales</taxon>
        <taxon>Menispermaceae</taxon>
        <taxon>Menispermoideae</taxon>
        <taxon>Cissampelideae</taxon>
        <taxon>Stephania</taxon>
    </lineage>
</organism>
<evidence type="ECO:0000313" key="1">
    <source>
        <dbReference type="EMBL" id="KAK9094932.1"/>
    </source>
</evidence>
<gene>
    <name evidence="1" type="ORF">Scep_026401</name>
</gene>
<dbReference type="EMBL" id="JBBNAG010000011">
    <property type="protein sequence ID" value="KAK9094932.1"/>
    <property type="molecule type" value="Genomic_DNA"/>
</dbReference>
<dbReference type="Proteomes" id="UP001419268">
    <property type="component" value="Unassembled WGS sequence"/>
</dbReference>
<accession>A0AAP0HS12</accession>
<sequence length="88" mass="10009">MLTRFRLVIHGNLSLNGLNSDVCLKSFLKCVICEYLVEALSMLADVHDLDKHGVCWNFVIIDGMHTDCFLKELQMLDFELGEAMTACR</sequence>
<keyword evidence="2" id="KW-1185">Reference proteome</keyword>
<evidence type="ECO:0000313" key="2">
    <source>
        <dbReference type="Proteomes" id="UP001419268"/>
    </source>
</evidence>
<protein>
    <submittedName>
        <fullName evidence="1">Uncharacterized protein</fullName>
    </submittedName>
</protein>
<name>A0AAP0HS12_9MAGN</name>
<dbReference type="AlphaFoldDB" id="A0AAP0HS12"/>
<reference evidence="1 2" key="1">
    <citation type="submission" date="2024-01" db="EMBL/GenBank/DDBJ databases">
        <title>Genome assemblies of Stephania.</title>
        <authorList>
            <person name="Yang L."/>
        </authorList>
    </citation>
    <scope>NUCLEOTIDE SEQUENCE [LARGE SCALE GENOMIC DNA]</scope>
    <source>
        <strain evidence="1">JXDWG</strain>
        <tissue evidence="1">Leaf</tissue>
    </source>
</reference>
<proteinExistence type="predicted"/>
<comment type="caution">
    <text evidence="1">The sequence shown here is derived from an EMBL/GenBank/DDBJ whole genome shotgun (WGS) entry which is preliminary data.</text>
</comment>